<sequence length="235" mass="28012">MIEEIKEALQMLSIPEKASFYPRFFKTGKGEYGEGDEFIGVTVPDQRKIVKEYFEIITLSDLKKLLSSKIHEHRHCAILMLVAKFEKSNDNEKADFVSFYLNNLIHINSWDLVDSSCYKILGRYFFHLNDDSILENLAKNDNLWQKRMAIVSTMYYIRKDKFDLTKDVVQLNLEHPHDLMHKANGWMLREMGKKNERELLEFLEKNYEKMPRTTLRYAIEKLDNEMRKEILRGQF</sequence>
<organism evidence="1 2">
    <name type="scientific">Frigoriflavimonas asaccharolytica</name>
    <dbReference type="NCBI Taxonomy" id="2735899"/>
    <lineage>
        <taxon>Bacteria</taxon>
        <taxon>Pseudomonadati</taxon>
        <taxon>Bacteroidota</taxon>
        <taxon>Flavobacteriia</taxon>
        <taxon>Flavobacteriales</taxon>
        <taxon>Weeksellaceae</taxon>
        <taxon>Frigoriflavimonas</taxon>
    </lineage>
</organism>
<evidence type="ECO:0000313" key="2">
    <source>
        <dbReference type="Proteomes" id="UP000610746"/>
    </source>
</evidence>
<dbReference type="SUPFAM" id="SSF48371">
    <property type="entry name" value="ARM repeat"/>
    <property type="match status" value="1"/>
</dbReference>
<keyword evidence="2" id="KW-1185">Reference proteome</keyword>
<dbReference type="InterPro" id="IPR014825">
    <property type="entry name" value="DNA_alkylation"/>
</dbReference>
<dbReference type="Proteomes" id="UP000610746">
    <property type="component" value="Unassembled WGS sequence"/>
</dbReference>
<accession>A0A8J8K6N9</accession>
<evidence type="ECO:0000313" key="1">
    <source>
        <dbReference type="EMBL" id="NRS91158.1"/>
    </source>
</evidence>
<dbReference type="PANTHER" id="PTHR34070">
    <property type="entry name" value="ARMADILLO-TYPE FOLD"/>
    <property type="match status" value="1"/>
</dbReference>
<reference evidence="1" key="1">
    <citation type="submission" date="2020-05" db="EMBL/GenBank/DDBJ databases">
        <title>Genomic Encyclopedia of Type Strains, Phase IV (KMG-V): Genome sequencing to study the core and pangenomes of soil and plant-associated prokaryotes.</title>
        <authorList>
            <person name="Whitman W."/>
        </authorList>
    </citation>
    <scope>NUCLEOTIDE SEQUENCE</scope>
    <source>
        <strain evidence="1">16F</strain>
    </source>
</reference>
<dbReference type="InterPro" id="IPR016024">
    <property type="entry name" value="ARM-type_fold"/>
</dbReference>
<dbReference type="Gene3D" id="1.25.10.90">
    <property type="match status" value="1"/>
</dbReference>
<proteinExistence type="predicted"/>
<gene>
    <name evidence="1" type="ORF">HNQ03_000223</name>
</gene>
<dbReference type="PANTHER" id="PTHR34070:SF1">
    <property type="entry name" value="DNA ALKYLATION REPAIR PROTEIN"/>
    <property type="match status" value="1"/>
</dbReference>
<dbReference type="EMBL" id="JABSNO010000001">
    <property type="protein sequence ID" value="NRS91158.1"/>
    <property type="molecule type" value="Genomic_DNA"/>
</dbReference>
<dbReference type="CDD" id="cd06561">
    <property type="entry name" value="AlkD_like"/>
    <property type="match status" value="1"/>
</dbReference>
<dbReference type="AlphaFoldDB" id="A0A8J8K6N9"/>
<name>A0A8J8K6N9_9FLAO</name>
<protein>
    <submittedName>
        <fullName evidence="1">3-methyladenine DNA glycosylase AlkD</fullName>
    </submittedName>
</protein>
<dbReference type="RefSeq" id="WP_173777786.1">
    <property type="nucleotide sequence ID" value="NZ_JABSNO010000001.1"/>
</dbReference>
<comment type="caution">
    <text evidence="1">The sequence shown here is derived from an EMBL/GenBank/DDBJ whole genome shotgun (WGS) entry which is preliminary data.</text>
</comment>
<dbReference type="Pfam" id="PF08713">
    <property type="entry name" value="DNA_alkylation"/>
    <property type="match status" value="1"/>
</dbReference>